<dbReference type="Pfam" id="PF04387">
    <property type="entry name" value="PTPLA"/>
    <property type="match status" value="1"/>
</dbReference>
<comment type="subcellular location">
    <subcellularLocation>
        <location evidence="14">Endoplasmic reticulum membrane</location>
        <topology evidence="14">Multi-pass membrane protein</topology>
    </subcellularLocation>
    <subcellularLocation>
        <location evidence="1">Membrane</location>
        <topology evidence="1">Multi-pass membrane protein</topology>
    </subcellularLocation>
</comment>
<keyword evidence="11 14" id="KW-0275">Fatty acid biosynthesis</keyword>
<evidence type="ECO:0000256" key="12">
    <source>
        <dbReference type="ARBA" id="ARBA00023239"/>
    </source>
</evidence>
<dbReference type="EMBL" id="JASJQH010000734">
    <property type="protein sequence ID" value="KAK9763094.1"/>
    <property type="molecule type" value="Genomic_DNA"/>
</dbReference>
<keyword evidence="10 14" id="KW-0472">Membrane</keyword>
<evidence type="ECO:0000256" key="14">
    <source>
        <dbReference type="RuleBase" id="RU363109"/>
    </source>
</evidence>
<evidence type="ECO:0000313" key="15">
    <source>
        <dbReference type="EMBL" id="KAK9763094.1"/>
    </source>
</evidence>
<protein>
    <recommendedName>
        <fullName evidence="4 14">Very-long-chain (3R)-3-hydroxyacyl-CoA dehydratase</fullName>
        <ecNumber evidence="4 14">4.2.1.134</ecNumber>
    </recommendedName>
</protein>
<keyword evidence="8 14" id="KW-1133">Transmembrane helix</keyword>
<dbReference type="PANTHER" id="PTHR11035:SF3">
    <property type="entry name" value="VERY-LONG-CHAIN (3R)-3-HYDROXYACYL-COA DEHYDRATASE"/>
    <property type="match status" value="1"/>
</dbReference>
<comment type="similarity">
    <text evidence="3 14">Belongs to the very long-chain fatty acids dehydratase HACD family.</text>
</comment>
<reference evidence="15 16" key="1">
    <citation type="submission" date="2023-04" db="EMBL/GenBank/DDBJ databases">
        <title>Genome of Basidiobolus ranarum AG-B5.</title>
        <authorList>
            <person name="Stajich J.E."/>
            <person name="Carter-House D."/>
            <person name="Gryganskyi A."/>
        </authorList>
    </citation>
    <scope>NUCLEOTIDE SEQUENCE [LARGE SCALE GENOMIC DNA]</scope>
    <source>
        <strain evidence="15 16">AG-B5</strain>
    </source>
</reference>
<keyword evidence="14" id="KW-0256">Endoplasmic reticulum</keyword>
<comment type="caution">
    <text evidence="15">The sequence shown here is derived from an EMBL/GenBank/DDBJ whole genome shotgun (WGS) entry which is preliminary data.</text>
</comment>
<evidence type="ECO:0000256" key="9">
    <source>
        <dbReference type="ARBA" id="ARBA00023098"/>
    </source>
</evidence>
<dbReference type="PANTHER" id="PTHR11035">
    <property type="entry name" value="VERY-LONG-CHAIN (3R)-3-HYDROXYACYL-COA DEHYDRATASE"/>
    <property type="match status" value="1"/>
</dbReference>
<keyword evidence="7 14" id="KW-0276">Fatty acid metabolism</keyword>
<evidence type="ECO:0000256" key="8">
    <source>
        <dbReference type="ARBA" id="ARBA00022989"/>
    </source>
</evidence>
<evidence type="ECO:0000256" key="3">
    <source>
        <dbReference type="ARBA" id="ARBA00007811"/>
    </source>
</evidence>
<comment type="caution">
    <text evidence="14">Lacks conserved residue(s) required for the propagation of feature annotation.</text>
</comment>
<dbReference type="Proteomes" id="UP001479436">
    <property type="component" value="Unassembled WGS sequence"/>
</dbReference>
<evidence type="ECO:0000313" key="16">
    <source>
        <dbReference type="Proteomes" id="UP001479436"/>
    </source>
</evidence>
<sequence>MGIVRSPVLTTIIQVFSRVMLVWGILFMFSITEIRERWAFTSMTVAWCVTESIRYLYYALNLLKIHSSQILWARYVCLTGKTRSLYTFFYALYPLGATSEAILIYKSLDAAKVYGVYYYYYLVFLLFMYPPVFLHMYTHMIIQRKRYLTPKGRKTE</sequence>
<accession>A0ABR2WNL1</accession>
<name>A0ABR2WNL1_9FUNG</name>
<evidence type="ECO:0000256" key="13">
    <source>
        <dbReference type="ARBA" id="ARBA00036671"/>
    </source>
</evidence>
<evidence type="ECO:0000256" key="11">
    <source>
        <dbReference type="ARBA" id="ARBA00023160"/>
    </source>
</evidence>
<feature type="transmembrane region" description="Helical" evidence="14">
    <location>
        <begin position="117"/>
        <end position="137"/>
    </location>
</feature>
<evidence type="ECO:0000256" key="5">
    <source>
        <dbReference type="ARBA" id="ARBA00022516"/>
    </source>
</evidence>
<gene>
    <name evidence="15" type="ORF">K7432_010551</name>
</gene>
<comment type="pathway">
    <text evidence="2 14">Lipid metabolism; fatty acid biosynthesis.</text>
</comment>
<dbReference type="InterPro" id="IPR007482">
    <property type="entry name" value="Tyr_Pase-like_PTPLA"/>
</dbReference>
<keyword evidence="16" id="KW-1185">Reference proteome</keyword>
<keyword evidence="12 14" id="KW-0456">Lyase</keyword>
<comment type="catalytic activity">
    <reaction evidence="13 14">
        <text>a very-long-chain (3R)-3-hydroxyacyl-CoA = a very-long-chain (2E)-enoyl-CoA + H2O</text>
        <dbReference type="Rhea" id="RHEA:45812"/>
        <dbReference type="ChEBI" id="CHEBI:15377"/>
        <dbReference type="ChEBI" id="CHEBI:83728"/>
        <dbReference type="ChEBI" id="CHEBI:85440"/>
        <dbReference type="EC" id="4.2.1.134"/>
    </reaction>
</comment>
<evidence type="ECO:0000256" key="6">
    <source>
        <dbReference type="ARBA" id="ARBA00022692"/>
    </source>
</evidence>
<comment type="function">
    <text evidence="14">Catalyzes the third of the four reactions of the long-chain fatty acids elongation cycle. This endoplasmic reticulum-bound enzymatic process, allows the addition of two carbons to the chain of long- and very long-chain fatty acids/VLCFAs per cycle. This enzyme catalyzes the dehydration of the 3-hydroxyacyl-CoA intermediate into trans-2,3-enoyl-CoA, within each cycle of fatty acid elongation. Thereby, it participates to the production of VLCFAs of different chain lengths that are involved in multiple biological processes as precursors of membrane lipids and lipid mediators.</text>
</comment>
<organism evidence="15 16">
    <name type="scientific">Basidiobolus ranarum</name>
    <dbReference type="NCBI Taxonomy" id="34480"/>
    <lineage>
        <taxon>Eukaryota</taxon>
        <taxon>Fungi</taxon>
        <taxon>Fungi incertae sedis</taxon>
        <taxon>Zoopagomycota</taxon>
        <taxon>Entomophthoromycotina</taxon>
        <taxon>Basidiobolomycetes</taxon>
        <taxon>Basidiobolales</taxon>
        <taxon>Basidiobolaceae</taxon>
        <taxon>Basidiobolus</taxon>
    </lineage>
</organism>
<keyword evidence="5 14" id="KW-0444">Lipid biosynthesis</keyword>
<evidence type="ECO:0000256" key="1">
    <source>
        <dbReference type="ARBA" id="ARBA00004141"/>
    </source>
</evidence>
<dbReference type="EC" id="4.2.1.134" evidence="4 14"/>
<evidence type="ECO:0000256" key="10">
    <source>
        <dbReference type="ARBA" id="ARBA00023136"/>
    </source>
</evidence>
<evidence type="ECO:0000256" key="7">
    <source>
        <dbReference type="ARBA" id="ARBA00022832"/>
    </source>
</evidence>
<keyword evidence="9 14" id="KW-0443">Lipid metabolism</keyword>
<feature type="transmembrane region" description="Helical" evidence="14">
    <location>
        <begin position="12"/>
        <end position="32"/>
    </location>
</feature>
<feature type="transmembrane region" description="Helical" evidence="14">
    <location>
        <begin position="84"/>
        <end position="105"/>
    </location>
</feature>
<evidence type="ECO:0000256" key="2">
    <source>
        <dbReference type="ARBA" id="ARBA00005194"/>
    </source>
</evidence>
<evidence type="ECO:0000256" key="4">
    <source>
        <dbReference type="ARBA" id="ARBA00013122"/>
    </source>
</evidence>
<keyword evidence="6 14" id="KW-0812">Transmembrane</keyword>
<proteinExistence type="inferred from homology"/>